<feature type="transmembrane region" description="Helical" evidence="6">
    <location>
        <begin position="127"/>
        <end position="146"/>
    </location>
</feature>
<dbReference type="Pfam" id="PF00892">
    <property type="entry name" value="EamA"/>
    <property type="match status" value="2"/>
</dbReference>
<name>A0A6J6EG58_9ZZZZ</name>
<dbReference type="PANTHER" id="PTHR42920:SF5">
    <property type="entry name" value="EAMA DOMAIN-CONTAINING PROTEIN"/>
    <property type="match status" value="1"/>
</dbReference>
<evidence type="ECO:0000256" key="2">
    <source>
        <dbReference type="ARBA" id="ARBA00022475"/>
    </source>
</evidence>
<feature type="transmembrane region" description="Helical" evidence="6">
    <location>
        <begin position="179"/>
        <end position="198"/>
    </location>
</feature>
<evidence type="ECO:0000259" key="7">
    <source>
        <dbReference type="Pfam" id="PF00892"/>
    </source>
</evidence>
<feature type="transmembrane region" description="Helical" evidence="6">
    <location>
        <begin position="70"/>
        <end position="88"/>
    </location>
</feature>
<feature type="transmembrane region" description="Helical" evidence="6">
    <location>
        <begin position="40"/>
        <end position="58"/>
    </location>
</feature>
<keyword evidence="3 6" id="KW-0812">Transmembrane</keyword>
<feature type="transmembrane region" description="Helical" evidence="6">
    <location>
        <begin position="94"/>
        <end position="115"/>
    </location>
</feature>
<organism evidence="8">
    <name type="scientific">freshwater metagenome</name>
    <dbReference type="NCBI Taxonomy" id="449393"/>
    <lineage>
        <taxon>unclassified sequences</taxon>
        <taxon>metagenomes</taxon>
        <taxon>ecological metagenomes</taxon>
    </lineage>
</organism>
<accession>A0A6J6EG58</accession>
<dbReference type="InterPro" id="IPR000620">
    <property type="entry name" value="EamA_dom"/>
</dbReference>
<feature type="transmembrane region" description="Helical" evidence="6">
    <location>
        <begin position="264"/>
        <end position="282"/>
    </location>
</feature>
<evidence type="ECO:0000313" key="8">
    <source>
        <dbReference type="EMBL" id="CAB4574275.1"/>
    </source>
</evidence>
<keyword evidence="2" id="KW-1003">Cell membrane</keyword>
<dbReference type="Gene3D" id="1.10.3730.20">
    <property type="match status" value="1"/>
</dbReference>
<keyword evidence="4 6" id="KW-1133">Transmembrane helix</keyword>
<feature type="domain" description="EamA" evidence="7">
    <location>
        <begin position="150"/>
        <end position="282"/>
    </location>
</feature>
<dbReference type="EMBL" id="CAEZTD010000167">
    <property type="protein sequence ID" value="CAB4574275.1"/>
    <property type="molecule type" value="Genomic_DNA"/>
</dbReference>
<feature type="transmembrane region" description="Helical" evidence="6">
    <location>
        <begin position="12"/>
        <end position="34"/>
    </location>
</feature>
<proteinExistence type="predicted"/>
<evidence type="ECO:0000256" key="4">
    <source>
        <dbReference type="ARBA" id="ARBA00022989"/>
    </source>
</evidence>
<gene>
    <name evidence="8" type="ORF">UFOPK1591_01483</name>
</gene>
<dbReference type="GO" id="GO:0005886">
    <property type="term" value="C:plasma membrane"/>
    <property type="evidence" value="ECO:0007669"/>
    <property type="project" value="UniProtKB-SubCell"/>
</dbReference>
<dbReference type="InterPro" id="IPR051258">
    <property type="entry name" value="Diverse_Substrate_Transporter"/>
</dbReference>
<dbReference type="AlphaFoldDB" id="A0A6J6EG58"/>
<feature type="transmembrane region" description="Helical" evidence="6">
    <location>
        <begin position="152"/>
        <end position="172"/>
    </location>
</feature>
<feature type="domain" description="EamA" evidence="7">
    <location>
        <begin position="12"/>
        <end position="142"/>
    </location>
</feature>
<evidence type="ECO:0000256" key="3">
    <source>
        <dbReference type="ARBA" id="ARBA00022692"/>
    </source>
</evidence>
<protein>
    <submittedName>
        <fullName evidence="8">Unannotated protein</fullName>
    </submittedName>
</protein>
<feature type="transmembrane region" description="Helical" evidence="6">
    <location>
        <begin position="240"/>
        <end position="258"/>
    </location>
</feature>
<comment type="subcellular location">
    <subcellularLocation>
        <location evidence="1">Cell membrane</location>
        <topology evidence="1">Multi-pass membrane protein</topology>
    </subcellularLocation>
</comment>
<feature type="transmembrane region" description="Helical" evidence="6">
    <location>
        <begin position="210"/>
        <end position="228"/>
    </location>
</feature>
<dbReference type="SUPFAM" id="SSF103481">
    <property type="entry name" value="Multidrug resistance efflux transporter EmrE"/>
    <property type="match status" value="2"/>
</dbReference>
<keyword evidence="5 6" id="KW-0472">Membrane</keyword>
<reference evidence="8" key="1">
    <citation type="submission" date="2020-05" db="EMBL/GenBank/DDBJ databases">
        <authorList>
            <person name="Chiriac C."/>
            <person name="Salcher M."/>
            <person name="Ghai R."/>
            <person name="Kavagutti S V."/>
        </authorList>
    </citation>
    <scope>NUCLEOTIDE SEQUENCE</scope>
</reference>
<dbReference type="PANTHER" id="PTHR42920">
    <property type="entry name" value="OS03G0707200 PROTEIN-RELATED"/>
    <property type="match status" value="1"/>
</dbReference>
<sequence>MKRVKPASSSRFAVIALVTVAAVWGASFVLMKPAINEQPFWDFLATRFTIATAIMIAVRPMALAQVSKSMLVRGAILGVFLGLAYVFQTINLELTTAAITGFLTGLYVVLTPIFARTLFKNRIRAQVWVGAFLALIGLALISITGFSFDLGHIWGILGAVFFAAHIVGLGRWSPGLDSYSLTIIQLATLTCVFWIGALQDGYQAPPNFDVWFAIVFTAVFATAIGFFVQTWAQSKMDASRVAVILTLEVVFTAIMSVAVGQETLLLKTVIGGAIIVVAMLVVEWPSRQKDPVAPIEPMVH</sequence>
<evidence type="ECO:0000256" key="5">
    <source>
        <dbReference type="ARBA" id="ARBA00023136"/>
    </source>
</evidence>
<evidence type="ECO:0000256" key="6">
    <source>
        <dbReference type="SAM" id="Phobius"/>
    </source>
</evidence>
<evidence type="ECO:0000256" key="1">
    <source>
        <dbReference type="ARBA" id="ARBA00004651"/>
    </source>
</evidence>
<dbReference type="InterPro" id="IPR037185">
    <property type="entry name" value="EmrE-like"/>
</dbReference>